<dbReference type="InterPro" id="IPR045584">
    <property type="entry name" value="Pilin-like"/>
</dbReference>
<evidence type="ECO:0000313" key="3">
    <source>
        <dbReference type="EMBL" id="QDS91305.1"/>
    </source>
</evidence>
<dbReference type="PROSITE" id="PS00409">
    <property type="entry name" value="PROKAR_NTER_METHYL"/>
    <property type="match status" value="1"/>
</dbReference>
<keyword evidence="2" id="KW-0812">Transmembrane</keyword>
<keyword evidence="4" id="KW-1185">Reference proteome</keyword>
<evidence type="ECO:0000313" key="4">
    <source>
        <dbReference type="Proteomes" id="UP000320672"/>
    </source>
</evidence>
<dbReference type="InterPro" id="IPR012902">
    <property type="entry name" value="N_methyl_site"/>
</dbReference>
<gene>
    <name evidence="3" type="primary">pulG_1</name>
    <name evidence="3" type="ORF">FF011L_00340</name>
</gene>
<proteinExistence type="predicted"/>
<protein>
    <submittedName>
        <fullName evidence="3">Type II secretion system protein G</fullName>
    </submittedName>
</protein>
<accession>A0A517M8U6</accession>
<reference evidence="3 4" key="1">
    <citation type="submission" date="2019-02" db="EMBL/GenBank/DDBJ databases">
        <title>Deep-cultivation of Planctomycetes and their phenomic and genomic characterization uncovers novel biology.</title>
        <authorList>
            <person name="Wiegand S."/>
            <person name="Jogler M."/>
            <person name="Boedeker C."/>
            <person name="Pinto D."/>
            <person name="Vollmers J."/>
            <person name="Rivas-Marin E."/>
            <person name="Kohn T."/>
            <person name="Peeters S.H."/>
            <person name="Heuer A."/>
            <person name="Rast P."/>
            <person name="Oberbeckmann S."/>
            <person name="Bunk B."/>
            <person name="Jeske O."/>
            <person name="Meyerdierks A."/>
            <person name="Storesund J.E."/>
            <person name="Kallscheuer N."/>
            <person name="Luecker S."/>
            <person name="Lage O.M."/>
            <person name="Pohl T."/>
            <person name="Merkel B.J."/>
            <person name="Hornburger P."/>
            <person name="Mueller R.-W."/>
            <person name="Bruemmer F."/>
            <person name="Labrenz M."/>
            <person name="Spormann A.M."/>
            <person name="Op den Camp H."/>
            <person name="Overmann J."/>
            <person name="Amann R."/>
            <person name="Jetten M.S.M."/>
            <person name="Mascher T."/>
            <person name="Medema M.H."/>
            <person name="Devos D.P."/>
            <person name="Kaster A.-K."/>
            <person name="Ovreas L."/>
            <person name="Rohde M."/>
            <person name="Galperin M.Y."/>
            <person name="Jogler C."/>
        </authorList>
    </citation>
    <scope>NUCLEOTIDE SEQUENCE [LARGE SCALE GENOMIC DNA]</scope>
    <source>
        <strain evidence="3 4">FF011L</strain>
    </source>
</reference>
<dbReference type="PRINTS" id="PR00813">
    <property type="entry name" value="BCTERIALGSPG"/>
</dbReference>
<dbReference type="GO" id="GO:0015627">
    <property type="term" value="C:type II protein secretion system complex"/>
    <property type="evidence" value="ECO:0007669"/>
    <property type="project" value="InterPro"/>
</dbReference>
<dbReference type="SUPFAM" id="SSF54523">
    <property type="entry name" value="Pili subunits"/>
    <property type="match status" value="1"/>
</dbReference>
<feature type="transmembrane region" description="Helical" evidence="2">
    <location>
        <begin position="12"/>
        <end position="34"/>
    </location>
</feature>
<dbReference type="KEGG" id="rml:FF011L_00340"/>
<sequence length="109" mass="12055">MAGRLKRKGFSLLEIIAAVIILAVVAAATVATVAPMRQKADDKMVIQELATLNSLANTYFIEYGSFPASITSLRTTGYLAYTTTEDKARYSRLNSRYKYDRSTGTFSEK</sequence>
<keyword evidence="2" id="KW-0472">Membrane</keyword>
<dbReference type="NCBIfam" id="TIGR02532">
    <property type="entry name" value="IV_pilin_GFxxxE"/>
    <property type="match status" value="1"/>
</dbReference>
<dbReference type="OrthoDB" id="283863at2"/>
<keyword evidence="2" id="KW-1133">Transmembrane helix</keyword>
<organism evidence="3 4">
    <name type="scientific">Roseimaritima multifibrata</name>
    <dbReference type="NCBI Taxonomy" id="1930274"/>
    <lineage>
        <taxon>Bacteria</taxon>
        <taxon>Pseudomonadati</taxon>
        <taxon>Planctomycetota</taxon>
        <taxon>Planctomycetia</taxon>
        <taxon>Pirellulales</taxon>
        <taxon>Pirellulaceae</taxon>
        <taxon>Roseimaritima</taxon>
    </lineage>
</organism>
<evidence type="ECO:0000256" key="2">
    <source>
        <dbReference type="SAM" id="Phobius"/>
    </source>
</evidence>
<dbReference type="AlphaFoldDB" id="A0A517M8U6"/>
<evidence type="ECO:0000256" key="1">
    <source>
        <dbReference type="ARBA" id="ARBA00022481"/>
    </source>
</evidence>
<dbReference type="Proteomes" id="UP000320672">
    <property type="component" value="Chromosome"/>
</dbReference>
<dbReference type="RefSeq" id="WP_145349392.1">
    <property type="nucleotide sequence ID" value="NZ_CP036262.1"/>
</dbReference>
<dbReference type="Pfam" id="PF07963">
    <property type="entry name" value="N_methyl"/>
    <property type="match status" value="1"/>
</dbReference>
<keyword evidence="1" id="KW-0488">Methylation</keyword>
<name>A0A517M8U6_9BACT</name>
<dbReference type="InterPro" id="IPR000983">
    <property type="entry name" value="Bac_GSPG_pilin"/>
</dbReference>
<dbReference type="Gene3D" id="3.30.700.10">
    <property type="entry name" value="Glycoprotein, Type 4 Pilin"/>
    <property type="match status" value="1"/>
</dbReference>
<dbReference type="EMBL" id="CP036262">
    <property type="protein sequence ID" value="QDS91305.1"/>
    <property type="molecule type" value="Genomic_DNA"/>
</dbReference>
<dbReference type="GO" id="GO:0015628">
    <property type="term" value="P:protein secretion by the type II secretion system"/>
    <property type="evidence" value="ECO:0007669"/>
    <property type="project" value="InterPro"/>
</dbReference>